<comment type="caution">
    <text evidence="7">The sequence shown here is derived from an EMBL/GenBank/DDBJ whole genome shotgun (WGS) entry which is preliminary data.</text>
</comment>
<dbReference type="Proteomes" id="UP001189429">
    <property type="component" value="Unassembled WGS sequence"/>
</dbReference>
<feature type="non-terminal residue" evidence="7">
    <location>
        <position position="1"/>
    </location>
</feature>
<gene>
    <name evidence="7" type="ORF">PCOR1329_LOCUS27601</name>
</gene>
<dbReference type="PROSITE" id="PS50929">
    <property type="entry name" value="ABC_TM1F"/>
    <property type="match status" value="1"/>
</dbReference>
<organism evidence="7 8">
    <name type="scientific">Prorocentrum cordatum</name>
    <dbReference type="NCBI Taxonomy" id="2364126"/>
    <lineage>
        <taxon>Eukaryota</taxon>
        <taxon>Sar</taxon>
        <taxon>Alveolata</taxon>
        <taxon>Dinophyceae</taxon>
        <taxon>Prorocentrales</taxon>
        <taxon>Prorocentraceae</taxon>
        <taxon>Prorocentrum</taxon>
    </lineage>
</organism>
<dbReference type="Gene3D" id="3.40.50.300">
    <property type="entry name" value="P-loop containing nucleotide triphosphate hydrolases"/>
    <property type="match status" value="1"/>
</dbReference>
<proteinExistence type="predicted"/>
<evidence type="ECO:0000256" key="4">
    <source>
        <dbReference type="ARBA" id="ARBA00023136"/>
    </source>
</evidence>
<comment type="subcellular location">
    <subcellularLocation>
        <location evidence="1">Membrane</location>
        <topology evidence="1">Multi-pass membrane protein</topology>
    </subcellularLocation>
</comment>
<keyword evidence="3" id="KW-1133">Transmembrane helix</keyword>
<evidence type="ECO:0000259" key="5">
    <source>
        <dbReference type="PROSITE" id="PS50893"/>
    </source>
</evidence>
<feature type="domain" description="ABC transmembrane type-1" evidence="6">
    <location>
        <begin position="29"/>
        <end position="171"/>
    </location>
</feature>
<dbReference type="PROSITE" id="PS00211">
    <property type="entry name" value="ABC_TRANSPORTER_1"/>
    <property type="match status" value="1"/>
</dbReference>
<dbReference type="InterPro" id="IPR017871">
    <property type="entry name" value="ABC_transporter-like_CS"/>
</dbReference>
<keyword evidence="8" id="KW-1185">Reference proteome</keyword>
<evidence type="ECO:0008006" key="9">
    <source>
        <dbReference type="Google" id="ProtNLM"/>
    </source>
</evidence>
<sequence>SADLWRLGDPRGVRNRRRRRHDTNSPCTAAAGITRLYARWSQKVNRRQREGIAEANGVAQEALRNVRTVRSFAADGLERSIFDGHIDGASRFAKVDAIMSAGVNAITGYLSFAATILILWYGGHAVLSGGDSGENDGETLTVGKLITFNLYWDMMNQAIQGLNGVMNQVIRGVSAGQRVFEILDLEPDIPLDVGEAVEAGPCSVEFCGVHFAYQMRMGKQVLSGLSFKAPPGQTTAIVGRSGAGKSTLLGLLLRFYDPQAGDVLLNGRSLTQYRLRDHQRRIGVVSQDTQVFCRPIRENLTYGLEPGSVSVEDMERAARMANAHEFIAEMDAGYESIVGEGGTRLSGGQRQRLSIARALLRRPSLLLLDEA</sequence>
<accession>A0ABN9S906</accession>
<feature type="non-terminal residue" evidence="7">
    <location>
        <position position="371"/>
    </location>
</feature>
<dbReference type="InterPro" id="IPR011527">
    <property type="entry name" value="ABC1_TM_dom"/>
</dbReference>
<keyword evidence="2" id="KW-0812">Transmembrane</keyword>
<evidence type="ECO:0000256" key="3">
    <source>
        <dbReference type="ARBA" id="ARBA00022989"/>
    </source>
</evidence>
<name>A0ABN9S906_9DINO</name>
<dbReference type="PANTHER" id="PTHR43394:SF5">
    <property type="entry name" value="ABC TRANSPORTER B FAMILY"/>
    <property type="match status" value="1"/>
</dbReference>
<feature type="domain" description="ABC transporter" evidence="5">
    <location>
        <begin position="204"/>
        <end position="371"/>
    </location>
</feature>
<keyword evidence="4" id="KW-0472">Membrane</keyword>
<reference evidence="7" key="1">
    <citation type="submission" date="2023-10" db="EMBL/GenBank/DDBJ databases">
        <authorList>
            <person name="Chen Y."/>
            <person name="Shah S."/>
            <person name="Dougan E. K."/>
            <person name="Thang M."/>
            <person name="Chan C."/>
        </authorList>
    </citation>
    <scope>NUCLEOTIDE SEQUENCE [LARGE SCALE GENOMIC DNA]</scope>
</reference>
<protein>
    <recommendedName>
        <fullName evidence="9">ATP-dependent transporter ycf16</fullName>
    </recommendedName>
</protein>
<evidence type="ECO:0000256" key="1">
    <source>
        <dbReference type="ARBA" id="ARBA00004141"/>
    </source>
</evidence>
<dbReference type="InterPro" id="IPR036640">
    <property type="entry name" value="ABC1_TM_sf"/>
</dbReference>
<evidence type="ECO:0000259" key="6">
    <source>
        <dbReference type="PROSITE" id="PS50929"/>
    </source>
</evidence>
<dbReference type="InterPro" id="IPR027417">
    <property type="entry name" value="P-loop_NTPase"/>
</dbReference>
<dbReference type="EMBL" id="CAUYUJ010010005">
    <property type="protein sequence ID" value="CAK0828365.1"/>
    <property type="molecule type" value="Genomic_DNA"/>
</dbReference>
<dbReference type="PANTHER" id="PTHR43394">
    <property type="entry name" value="ATP-DEPENDENT PERMEASE MDL1, MITOCHONDRIAL"/>
    <property type="match status" value="1"/>
</dbReference>
<dbReference type="SUPFAM" id="SSF90123">
    <property type="entry name" value="ABC transporter transmembrane region"/>
    <property type="match status" value="1"/>
</dbReference>
<dbReference type="Pfam" id="PF00664">
    <property type="entry name" value="ABC_membrane"/>
    <property type="match status" value="1"/>
</dbReference>
<evidence type="ECO:0000256" key="2">
    <source>
        <dbReference type="ARBA" id="ARBA00022692"/>
    </source>
</evidence>
<dbReference type="InterPro" id="IPR003439">
    <property type="entry name" value="ABC_transporter-like_ATP-bd"/>
</dbReference>
<dbReference type="PROSITE" id="PS50893">
    <property type="entry name" value="ABC_TRANSPORTER_2"/>
    <property type="match status" value="1"/>
</dbReference>
<evidence type="ECO:0000313" key="7">
    <source>
        <dbReference type="EMBL" id="CAK0828365.1"/>
    </source>
</evidence>
<evidence type="ECO:0000313" key="8">
    <source>
        <dbReference type="Proteomes" id="UP001189429"/>
    </source>
</evidence>
<dbReference type="Gene3D" id="1.20.1560.10">
    <property type="entry name" value="ABC transporter type 1, transmembrane domain"/>
    <property type="match status" value="1"/>
</dbReference>
<dbReference type="SUPFAM" id="SSF52540">
    <property type="entry name" value="P-loop containing nucleoside triphosphate hydrolases"/>
    <property type="match status" value="1"/>
</dbReference>
<dbReference type="InterPro" id="IPR039421">
    <property type="entry name" value="Type_1_exporter"/>
</dbReference>
<dbReference type="Pfam" id="PF00005">
    <property type="entry name" value="ABC_tran"/>
    <property type="match status" value="1"/>
</dbReference>